<dbReference type="AlphaFoldDB" id="A0A1Q5Q4S4"/>
<dbReference type="Gene3D" id="3.60.21.10">
    <property type="match status" value="1"/>
</dbReference>
<dbReference type="EMBL" id="MQVR01000007">
    <property type="protein sequence ID" value="OKL54828.1"/>
    <property type="molecule type" value="Genomic_DNA"/>
</dbReference>
<accession>A0A1Q5Q4S4</accession>
<evidence type="ECO:0000313" key="6">
    <source>
        <dbReference type="Proteomes" id="UP000185628"/>
    </source>
</evidence>
<proteinExistence type="inferred from homology"/>
<dbReference type="InterPro" id="IPR029052">
    <property type="entry name" value="Metallo-depent_PP-like"/>
</dbReference>
<dbReference type="CDD" id="cd07381">
    <property type="entry name" value="MPP_CapA"/>
    <property type="match status" value="1"/>
</dbReference>
<feature type="compositionally biased region" description="Polar residues" evidence="2">
    <location>
        <begin position="40"/>
        <end position="51"/>
    </location>
</feature>
<evidence type="ECO:0000256" key="1">
    <source>
        <dbReference type="ARBA" id="ARBA00005662"/>
    </source>
</evidence>
<gene>
    <name evidence="5" type="ORF">BSZ39_02140</name>
</gene>
<feature type="domain" description="Capsule synthesis protein CapA" evidence="4">
    <location>
        <begin position="62"/>
        <end position="313"/>
    </location>
</feature>
<dbReference type="Pfam" id="PF09587">
    <property type="entry name" value="PGA_cap"/>
    <property type="match status" value="1"/>
</dbReference>
<evidence type="ECO:0000256" key="3">
    <source>
        <dbReference type="SAM" id="SignalP"/>
    </source>
</evidence>
<feature type="chain" id="PRO_5012750334" description="Capsule synthesis protein CapA domain-containing protein" evidence="3">
    <location>
        <begin position="33"/>
        <end position="417"/>
    </location>
</feature>
<evidence type="ECO:0000259" key="4">
    <source>
        <dbReference type="SMART" id="SM00854"/>
    </source>
</evidence>
<dbReference type="InterPro" id="IPR019079">
    <property type="entry name" value="Capsule_synth_CapA"/>
</dbReference>
<protein>
    <recommendedName>
        <fullName evidence="4">Capsule synthesis protein CapA domain-containing protein</fullName>
    </recommendedName>
</protein>
<feature type="region of interest" description="Disordered" evidence="2">
    <location>
        <begin position="396"/>
        <end position="417"/>
    </location>
</feature>
<feature type="signal peptide" evidence="3">
    <location>
        <begin position="1"/>
        <end position="32"/>
    </location>
</feature>
<organism evidence="5 6">
    <name type="scientific">Bowdeniella nasicola</name>
    <dbReference type="NCBI Taxonomy" id="208480"/>
    <lineage>
        <taxon>Bacteria</taxon>
        <taxon>Bacillati</taxon>
        <taxon>Actinomycetota</taxon>
        <taxon>Actinomycetes</taxon>
        <taxon>Actinomycetales</taxon>
        <taxon>Actinomycetaceae</taxon>
        <taxon>Bowdeniella</taxon>
    </lineage>
</organism>
<dbReference type="SMART" id="SM00854">
    <property type="entry name" value="PGA_cap"/>
    <property type="match status" value="1"/>
</dbReference>
<comment type="caution">
    <text evidence="5">The sequence shown here is derived from an EMBL/GenBank/DDBJ whole genome shotgun (WGS) entry which is preliminary data.</text>
</comment>
<comment type="similarity">
    <text evidence="1">Belongs to the CapA family.</text>
</comment>
<feature type="region of interest" description="Disordered" evidence="2">
    <location>
        <begin position="31"/>
        <end position="51"/>
    </location>
</feature>
<name>A0A1Q5Q4S4_9ACTO</name>
<reference evidence="6" key="1">
    <citation type="submission" date="2016-12" db="EMBL/GenBank/DDBJ databases">
        <authorList>
            <person name="Meng X."/>
        </authorList>
    </citation>
    <scope>NUCLEOTIDE SEQUENCE [LARGE SCALE GENOMIC DNA]</scope>
    <source>
        <strain evidence="6">DSM 19116</strain>
    </source>
</reference>
<dbReference type="PANTHER" id="PTHR33393">
    <property type="entry name" value="POLYGLUTAMINE SYNTHESIS ACCESSORY PROTEIN RV0574C-RELATED"/>
    <property type="match status" value="1"/>
</dbReference>
<dbReference type="Proteomes" id="UP000185628">
    <property type="component" value="Unassembled WGS sequence"/>
</dbReference>
<dbReference type="PANTHER" id="PTHR33393:SF13">
    <property type="entry name" value="PGA BIOSYNTHESIS PROTEIN CAPA"/>
    <property type="match status" value="1"/>
</dbReference>
<evidence type="ECO:0000256" key="2">
    <source>
        <dbReference type="SAM" id="MobiDB-lite"/>
    </source>
</evidence>
<dbReference type="InterPro" id="IPR052169">
    <property type="entry name" value="CW_Biosynth-Accessory"/>
</dbReference>
<dbReference type="PROSITE" id="PS51257">
    <property type="entry name" value="PROKAR_LIPOPROTEIN"/>
    <property type="match status" value="1"/>
</dbReference>
<evidence type="ECO:0000313" key="5">
    <source>
        <dbReference type="EMBL" id="OKL54828.1"/>
    </source>
</evidence>
<sequence>MQRLARYASGVKRRLISAAFVACALSACTASSAPNEPLASPTTITPWPSDAATTTQPAVTFTLVSAGDVLPHTSLFQAAKTADGYDFTPNMAASKPFVEGADIALCSLEVPIAPEGTKPSGYPMFGAPKQLIGDLKTLGWDGCTFATNHTADRGWDGLKTTLDAFDAAGLGVTGVGRTNDERLAPRYYRVEKDGRSFTLAHVSGTYGLNGMPDPGKKQGFQAVNMLEDIADAAKRAKDAGADIVIASPHWGIEYQMKPNDEQRAIGQQLADTGVVDAIIGTHPHVPQEVAELAGKDGKKVPIVYSTGNFWSGQDEKCCTRETATGLIAQLAITVDDDGARVGAMKYTPVTMDLDARRHHFMLSSLVDGDRPKGVTLKPDRIKARWDALLKVMGDEHLEKNPPKGGAKVTLVDAPKKG</sequence>
<keyword evidence="3" id="KW-0732">Signal</keyword>
<dbReference type="SUPFAM" id="SSF56300">
    <property type="entry name" value="Metallo-dependent phosphatases"/>
    <property type="match status" value="1"/>
</dbReference>
<keyword evidence="6" id="KW-1185">Reference proteome</keyword>